<dbReference type="GO" id="GO:0005840">
    <property type="term" value="C:ribosome"/>
    <property type="evidence" value="ECO:0007669"/>
    <property type="project" value="UniProtKB-KW"/>
</dbReference>
<sequence>MEHNNKMIVPISESLYPDLLRIALQDIGTIYRSEIEQELNDISFGKCFGISLMHNDESIGYVIVKKTIDTYHLMTIAVDKNHRGKGYGSMMLDGIFTEIEKRGGRILNVTTDADANASLCFYLKNGFVLTGIVQDEFISGVAQAHLTRRMGYKP</sequence>
<dbReference type="OrthoDB" id="9805924at2"/>
<organism evidence="2 3">
    <name type="scientific">Nitrosomonas marina</name>
    <dbReference type="NCBI Taxonomy" id="917"/>
    <lineage>
        <taxon>Bacteria</taxon>
        <taxon>Pseudomonadati</taxon>
        <taxon>Pseudomonadota</taxon>
        <taxon>Betaproteobacteria</taxon>
        <taxon>Nitrosomonadales</taxon>
        <taxon>Nitrosomonadaceae</taxon>
        <taxon>Nitrosomonas</taxon>
    </lineage>
</organism>
<dbReference type="SUPFAM" id="SSF55729">
    <property type="entry name" value="Acyl-CoA N-acyltransferases (Nat)"/>
    <property type="match status" value="1"/>
</dbReference>
<evidence type="ECO:0000313" key="3">
    <source>
        <dbReference type="Proteomes" id="UP000199345"/>
    </source>
</evidence>
<gene>
    <name evidence="2" type="ORF">SAMN05216326_1152</name>
</gene>
<keyword evidence="3" id="KW-1185">Reference proteome</keyword>
<dbReference type="EMBL" id="FOIA01000015">
    <property type="protein sequence ID" value="SET19371.1"/>
    <property type="molecule type" value="Genomic_DNA"/>
</dbReference>
<protein>
    <submittedName>
        <fullName evidence="2">Ribosomal protein S18 acetylase RimI</fullName>
    </submittedName>
</protein>
<dbReference type="InterPro" id="IPR000182">
    <property type="entry name" value="GNAT_dom"/>
</dbReference>
<feature type="domain" description="N-acetyltransferase" evidence="1">
    <location>
        <begin position="6"/>
        <end position="154"/>
    </location>
</feature>
<dbReference type="PROSITE" id="PS51186">
    <property type="entry name" value="GNAT"/>
    <property type="match status" value="1"/>
</dbReference>
<dbReference type="Pfam" id="PF13508">
    <property type="entry name" value="Acetyltransf_7"/>
    <property type="match status" value="1"/>
</dbReference>
<evidence type="ECO:0000313" key="2">
    <source>
        <dbReference type="EMBL" id="SET19371.1"/>
    </source>
</evidence>
<name>A0A1I0CIC5_9PROT</name>
<keyword evidence="2" id="KW-0689">Ribosomal protein</keyword>
<dbReference type="Proteomes" id="UP000199345">
    <property type="component" value="Unassembled WGS sequence"/>
</dbReference>
<dbReference type="GO" id="GO:0016747">
    <property type="term" value="F:acyltransferase activity, transferring groups other than amino-acyl groups"/>
    <property type="evidence" value="ECO:0007669"/>
    <property type="project" value="InterPro"/>
</dbReference>
<reference evidence="3" key="1">
    <citation type="submission" date="2016-10" db="EMBL/GenBank/DDBJ databases">
        <authorList>
            <person name="Varghese N."/>
            <person name="Submissions S."/>
        </authorList>
    </citation>
    <scope>NUCLEOTIDE SEQUENCE [LARGE SCALE GENOMIC DNA]</scope>
    <source>
        <strain evidence="3">Nm71</strain>
    </source>
</reference>
<accession>A0A1I0CIC5</accession>
<dbReference type="Gene3D" id="3.40.630.30">
    <property type="match status" value="1"/>
</dbReference>
<proteinExistence type="predicted"/>
<dbReference type="CDD" id="cd04301">
    <property type="entry name" value="NAT_SF"/>
    <property type="match status" value="1"/>
</dbReference>
<keyword evidence="2" id="KW-0687">Ribonucleoprotein</keyword>
<evidence type="ECO:0000259" key="1">
    <source>
        <dbReference type="PROSITE" id="PS51186"/>
    </source>
</evidence>
<dbReference type="InterPro" id="IPR016181">
    <property type="entry name" value="Acyl_CoA_acyltransferase"/>
</dbReference>
<dbReference type="AlphaFoldDB" id="A0A1I0CIC5"/>